<feature type="region of interest" description="Disordered" evidence="1">
    <location>
        <begin position="95"/>
        <end position="126"/>
    </location>
</feature>
<proteinExistence type="predicted"/>
<feature type="compositionally biased region" description="Low complexity" evidence="1">
    <location>
        <begin position="101"/>
        <end position="111"/>
    </location>
</feature>
<dbReference type="InterPro" id="IPR016098">
    <property type="entry name" value="CAP/MinC_C"/>
</dbReference>
<evidence type="ECO:0000256" key="1">
    <source>
        <dbReference type="SAM" id="MobiDB-lite"/>
    </source>
</evidence>
<dbReference type="EMBL" id="CU928180">
    <property type="protein sequence ID" value="CAR30147.1"/>
    <property type="molecule type" value="Genomic_DNA"/>
</dbReference>
<gene>
    <name evidence="2" type="ordered locus">KLTH0H02948g</name>
</gene>
<dbReference type="OrthoDB" id="4035763at2759"/>
<evidence type="ECO:0000313" key="3">
    <source>
        <dbReference type="Proteomes" id="UP000002036"/>
    </source>
</evidence>
<dbReference type="KEGG" id="lth:KLTH0H02948g"/>
<organism evidence="2 3">
    <name type="scientific">Lachancea thermotolerans (strain ATCC 56472 / CBS 6340 / NRRL Y-8284)</name>
    <name type="common">Yeast</name>
    <name type="synonym">Kluyveromyces thermotolerans</name>
    <dbReference type="NCBI Taxonomy" id="559295"/>
    <lineage>
        <taxon>Eukaryota</taxon>
        <taxon>Fungi</taxon>
        <taxon>Dikarya</taxon>
        <taxon>Ascomycota</taxon>
        <taxon>Saccharomycotina</taxon>
        <taxon>Saccharomycetes</taxon>
        <taxon>Saccharomycetales</taxon>
        <taxon>Saccharomycetaceae</taxon>
        <taxon>Lachancea</taxon>
    </lineage>
</organism>
<dbReference type="Gene3D" id="2.160.20.70">
    <property type="match status" value="1"/>
</dbReference>
<dbReference type="HOGENOM" id="CLU_095426_0_0_1"/>
<sequence>MERLRPIDTFGWLNGPEKLSALQGACEELERELGACKNTNALKEDISLFSSALNASSDQLPPYALEKFAKRLQALLKDLEARNRKGSLTRFKFRRKPTAPPTIGTTPTKTPLSNRAKLSDSSGPTRDQTLVVTHAAASYENLVHCNISYNARDRQNDLNSLQSGSSALSLRSLDSCIVKLLGVPFNRGSVYIENAIDSLVLIKIQSGADIQVRLFGLRNCKLYIIQEGMRRQAVILENCQDCCFHTAMKEGADIQDFSNISKCLTDGGEHFHFEAFDTDDSSIAALSN</sequence>
<accession>C5E286</accession>
<reference evidence="2 3" key="1">
    <citation type="journal article" date="2009" name="Genome Res.">
        <title>Comparative genomics of protoploid Saccharomycetaceae.</title>
        <authorList>
            <consortium name="The Genolevures Consortium"/>
            <person name="Souciet J.-L."/>
            <person name="Dujon B."/>
            <person name="Gaillardin C."/>
            <person name="Johnston M."/>
            <person name="Baret P.V."/>
            <person name="Cliften P."/>
            <person name="Sherman D.J."/>
            <person name="Weissenbach J."/>
            <person name="Westhof E."/>
            <person name="Wincker P."/>
            <person name="Jubin C."/>
            <person name="Poulain J."/>
            <person name="Barbe V."/>
            <person name="Segurens B."/>
            <person name="Artiguenave F."/>
            <person name="Anthouard V."/>
            <person name="Vacherie B."/>
            <person name="Val M.-E."/>
            <person name="Fulton R.S."/>
            <person name="Minx P."/>
            <person name="Wilson R."/>
            <person name="Durrens P."/>
            <person name="Jean G."/>
            <person name="Marck C."/>
            <person name="Martin T."/>
            <person name="Nikolski M."/>
            <person name="Rolland T."/>
            <person name="Seret M.-L."/>
            <person name="Casaregola S."/>
            <person name="Despons L."/>
            <person name="Fairhead C."/>
            <person name="Fischer G."/>
            <person name="Lafontaine I."/>
            <person name="Leh V."/>
            <person name="Lemaire M."/>
            <person name="de Montigny J."/>
            <person name="Neuveglise C."/>
            <person name="Thierry A."/>
            <person name="Blanc-Lenfle I."/>
            <person name="Bleykasten C."/>
            <person name="Diffels J."/>
            <person name="Fritsch E."/>
            <person name="Frangeul L."/>
            <person name="Goeffon A."/>
            <person name="Jauniaux N."/>
            <person name="Kachouri-Lafond R."/>
            <person name="Payen C."/>
            <person name="Potier S."/>
            <person name="Pribylova L."/>
            <person name="Ozanne C."/>
            <person name="Richard G.-F."/>
            <person name="Sacerdot C."/>
            <person name="Straub M.-L."/>
            <person name="Talla E."/>
        </authorList>
    </citation>
    <scope>NUCLEOTIDE SEQUENCE [LARGE SCALE GENOMIC DNA]</scope>
    <source>
        <strain evidence="3">ATCC 56472 / CBS 6340 / NRRL Y-8284</strain>
    </source>
</reference>
<dbReference type="eggNOG" id="ENOG502S4TX">
    <property type="taxonomic scope" value="Eukaryota"/>
</dbReference>
<dbReference type="Proteomes" id="UP000002036">
    <property type="component" value="Chromosome H"/>
</dbReference>
<dbReference type="AlphaFoldDB" id="C5E286"/>
<name>C5E286_LACTC</name>
<dbReference type="FunCoup" id="C5E286">
    <property type="interactions" value="62"/>
</dbReference>
<dbReference type="InParanoid" id="C5E286"/>
<dbReference type="RefSeq" id="XP_002556009.1">
    <property type="nucleotide sequence ID" value="XM_002555963.1"/>
</dbReference>
<dbReference type="OMA" id="RIVMERC"/>
<dbReference type="GeneID" id="8294322"/>
<keyword evidence="3" id="KW-1185">Reference proteome</keyword>
<evidence type="ECO:0000313" key="2">
    <source>
        <dbReference type="EMBL" id="CAR30147.1"/>
    </source>
</evidence>
<dbReference type="STRING" id="559295.C5E286"/>
<protein>
    <submittedName>
        <fullName evidence="2">KLTH0H02948p</fullName>
    </submittedName>
</protein>